<dbReference type="Proteomes" id="UP000482800">
    <property type="component" value="Unassembled WGS sequence"/>
</dbReference>
<gene>
    <name evidence="1" type="ORF">Phou_073840</name>
</gene>
<keyword evidence="2" id="KW-1185">Reference proteome</keyword>
<evidence type="ECO:0000313" key="1">
    <source>
        <dbReference type="EMBL" id="GFJ83204.1"/>
    </source>
</evidence>
<dbReference type="EMBL" id="BLPF01000003">
    <property type="protein sequence ID" value="GFJ83204.1"/>
    <property type="molecule type" value="Genomic_DNA"/>
</dbReference>
<reference evidence="1 2" key="2">
    <citation type="submission" date="2020-03" db="EMBL/GenBank/DDBJ databases">
        <authorList>
            <person name="Ichikawa N."/>
            <person name="Kimura A."/>
            <person name="Kitahashi Y."/>
            <person name="Uohara A."/>
        </authorList>
    </citation>
    <scope>NUCLEOTIDE SEQUENCE [LARGE SCALE GENOMIC DNA]</scope>
    <source>
        <strain evidence="1 2">NBRC 108639</strain>
    </source>
</reference>
<accession>A0A6V8KH78</accession>
<proteinExistence type="predicted"/>
<reference evidence="1 2" key="1">
    <citation type="submission" date="2020-03" db="EMBL/GenBank/DDBJ databases">
        <title>Whole genome shotgun sequence of Phytohabitans houttuyneae NBRC 108639.</title>
        <authorList>
            <person name="Komaki H."/>
            <person name="Tamura T."/>
        </authorList>
    </citation>
    <scope>NUCLEOTIDE SEQUENCE [LARGE SCALE GENOMIC DNA]</scope>
    <source>
        <strain evidence="1 2">NBRC 108639</strain>
    </source>
</reference>
<dbReference type="AlphaFoldDB" id="A0A6V8KH78"/>
<name>A0A6V8KH78_9ACTN</name>
<sequence>MAGQLVAQAHAVEDVVAEDERHRLVADEVRPDDERLRDALGPRLRRVAKVEAPLRAVAQQPLELRLVLGVVMIRISRIPAITSVVRG</sequence>
<organism evidence="1 2">
    <name type="scientific">Phytohabitans houttuyneae</name>
    <dbReference type="NCBI Taxonomy" id="1076126"/>
    <lineage>
        <taxon>Bacteria</taxon>
        <taxon>Bacillati</taxon>
        <taxon>Actinomycetota</taxon>
        <taxon>Actinomycetes</taxon>
        <taxon>Micromonosporales</taxon>
        <taxon>Micromonosporaceae</taxon>
    </lineage>
</organism>
<evidence type="ECO:0000313" key="2">
    <source>
        <dbReference type="Proteomes" id="UP000482800"/>
    </source>
</evidence>
<comment type="caution">
    <text evidence="1">The sequence shown here is derived from an EMBL/GenBank/DDBJ whole genome shotgun (WGS) entry which is preliminary data.</text>
</comment>
<protein>
    <submittedName>
        <fullName evidence="1">Uncharacterized protein</fullName>
    </submittedName>
</protein>